<feature type="transmembrane region" description="Helical" evidence="1">
    <location>
        <begin position="104"/>
        <end position="123"/>
    </location>
</feature>
<comment type="caution">
    <text evidence="2">The sequence shown here is derived from an EMBL/GenBank/DDBJ whole genome shotgun (WGS) entry which is preliminary data.</text>
</comment>
<accession>X1MYF3</accession>
<reference evidence="2" key="1">
    <citation type="journal article" date="2014" name="Front. Microbiol.">
        <title>High frequency of phylogenetically diverse reductive dehalogenase-homologous genes in deep subseafloor sedimentary metagenomes.</title>
        <authorList>
            <person name="Kawai M."/>
            <person name="Futagami T."/>
            <person name="Toyoda A."/>
            <person name="Takaki Y."/>
            <person name="Nishi S."/>
            <person name="Hori S."/>
            <person name="Arai W."/>
            <person name="Tsubouchi T."/>
            <person name="Morono Y."/>
            <person name="Uchiyama I."/>
            <person name="Ito T."/>
            <person name="Fujiyama A."/>
            <person name="Inagaki F."/>
            <person name="Takami H."/>
        </authorList>
    </citation>
    <scope>NUCLEOTIDE SEQUENCE</scope>
    <source>
        <strain evidence="2">Expedition CK06-06</strain>
    </source>
</reference>
<feature type="transmembrane region" description="Helical" evidence="1">
    <location>
        <begin position="42"/>
        <end position="60"/>
    </location>
</feature>
<feature type="non-terminal residue" evidence="2">
    <location>
        <position position="145"/>
    </location>
</feature>
<feature type="non-terminal residue" evidence="2">
    <location>
        <position position="1"/>
    </location>
</feature>
<name>X1MYF3_9ZZZZ</name>
<keyword evidence="1" id="KW-0812">Transmembrane</keyword>
<feature type="transmembrane region" description="Helical" evidence="1">
    <location>
        <begin position="66"/>
        <end position="83"/>
    </location>
</feature>
<sequence>ILNFWGSNIIVYFLSKFRFLYTFIVALILIIIPIFIIKRRSIFLYVLANIGILIIPFLIYRGSLRHYGHLFLLFIICIWISNINKDDKYLINFKGKANKIFKTTFLTIILIPSLIGSSVAFYYDWKYPFSNGKYVAEYIEKNYDK</sequence>
<dbReference type="AlphaFoldDB" id="X1MYF3"/>
<feature type="transmembrane region" description="Helical" evidence="1">
    <location>
        <begin position="20"/>
        <end position="37"/>
    </location>
</feature>
<evidence type="ECO:0000313" key="2">
    <source>
        <dbReference type="EMBL" id="GAI23026.1"/>
    </source>
</evidence>
<protein>
    <submittedName>
        <fullName evidence="2">Uncharacterized protein</fullName>
    </submittedName>
</protein>
<keyword evidence="1" id="KW-1133">Transmembrane helix</keyword>
<gene>
    <name evidence="2" type="ORF">S06H3_24310</name>
</gene>
<evidence type="ECO:0000256" key="1">
    <source>
        <dbReference type="SAM" id="Phobius"/>
    </source>
</evidence>
<organism evidence="2">
    <name type="scientific">marine sediment metagenome</name>
    <dbReference type="NCBI Taxonomy" id="412755"/>
    <lineage>
        <taxon>unclassified sequences</taxon>
        <taxon>metagenomes</taxon>
        <taxon>ecological metagenomes</taxon>
    </lineage>
</organism>
<proteinExistence type="predicted"/>
<keyword evidence="1" id="KW-0472">Membrane</keyword>
<dbReference type="EMBL" id="BARV01013477">
    <property type="protein sequence ID" value="GAI23026.1"/>
    <property type="molecule type" value="Genomic_DNA"/>
</dbReference>